<protein>
    <submittedName>
        <fullName evidence="2">Uncharacterized protein</fullName>
    </submittedName>
</protein>
<feature type="region of interest" description="Disordered" evidence="1">
    <location>
        <begin position="385"/>
        <end position="405"/>
    </location>
</feature>
<accession>A0A1H9XRH9</accession>
<evidence type="ECO:0000313" key="3">
    <source>
        <dbReference type="Proteomes" id="UP000199019"/>
    </source>
</evidence>
<proteinExistence type="predicted"/>
<dbReference type="STRING" id="587636.SAMN05216199_0187"/>
<evidence type="ECO:0000313" key="2">
    <source>
        <dbReference type="EMBL" id="SES48754.1"/>
    </source>
</evidence>
<evidence type="ECO:0000256" key="1">
    <source>
        <dbReference type="SAM" id="MobiDB-lite"/>
    </source>
</evidence>
<keyword evidence="3" id="KW-1185">Reference proteome</keyword>
<dbReference type="EMBL" id="FOHB01000011">
    <property type="protein sequence ID" value="SES48754.1"/>
    <property type="molecule type" value="Genomic_DNA"/>
</dbReference>
<feature type="compositionally biased region" description="Pro residues" evidence="1">
    <location>
        <begin position="306"/>
        <end position="320"/>
    </location>
</feature>
<sequence>MRGGYAPIPGSPDVVEGFAAGLRAEAQRVASAQERLLALRHGSRWDSPAGRAFAAEVVALPPVLDAVAQRYAGAAAALREFACAFREAQQECNLAITLRERGLLRRDRYLEALGRAETSELPQERARVPELQRLMVEAAGEVLDNERRWCAARKRFDEADRRCSRLLGGLAHDSLTDSLQYDTVKGAARLSDSVSANAACAALVPTWRPVAVAVGATATASGFLLDGVVKVAYDEGQWSTLAEEAALDTVGFATGALRAGALARGLSGKTQGPVGFSSAGDRLRHGLASEARDGVPWRVRPAPKATTPPNPPPGAPPGTPPGAYRPLPLRQRVRAAARERAMRPVRAARADWASATRSGADARTMLLTAWGLKGGTTAYTRGKQVNQAWEKAQERSRARVARARP</sequence>
<reference evidence="3" key="1">
    <citation type="submission" date="2016-10" db="EMBL/GenBank/DDBJ databases">
        <authorList>
            <person name="Varghese N."/>
            <person name="Submissions S."/>
        </authorList>
    </citation>
    <scope>NUCLEOTIDE SEQUENCE [LARGE SCALE GENOMIC DNA]</scope>
    <source>
        <strain evidence="3">CGMCC 1.6963</strain>
    </source>
</reference>
<dbReference type="Proteomes" id="UP000199019">
    <property type="component" value="Unassembled WGS sequence"/>
</dbReference>
<dbReference type="RefSeq" id="WP_143056330.1">
    <property type="nucleotide sequence ID" value="NZ_FOHB01000011.1"/>
</dbReference>
<dbReference type="AlphaFoldDB" id="A0A1H9XRH9"/>
<gene>
    <name evidence="2" type="ORF">SAMN05216199_0187</name>
</gene>
<feature type="region of interest" description="Disordered" evidence="1">
    <location>
        <begin position="287"/>
        <end position="326"/>
    </location>
</feature>
<name>A0A1H9XRH9_9MICO</name>
<organism evidence="2 3">
    <name type="scientific">Pedococcus cremeus</name>
    <dbReference type="NCBI Taxonomy" id="587636"/>
    <lineage>
        <taxon>Bacteria</taxon>
        <taxon>Bacillati</taxon>
        <taxon>Actinomycetota</taxon>
        <taxon>Actinomycetes</taxon>
        <taxon>Micrococcales</taxon>
        <taxon>Intrasporangiaceae</taxon>
        <taxon>Pedococcus</taxon>
    </lineage>
</organism>